<dbReference type="AlphaFoldDB" id="A0ABD1Z4A8"/>
<dbReference type="GO" id="GO:0006629">
    <property type="term" value="P:lipid metabolic process"/>
    <property type="evidence" value="ECO:0007669"/>
    <property type="project" value="UniProtKB-KW"/>
</dbReference>
<keyword evidence="4" id="KW-0560">Oxidoreductase</keyword>
<evidence type="ECO:0000256" key="2">
    <source>
        <dbReference type="ARBA" id="ARBA00022516"/>
    </source>
</evidence>
<organism evidence="7 8">
    <name type="scientific">Riccia fluitans</name>
    <dbReference type="NCBI Taxonomy" id="41844"/>
    <lineage>
        <taxon>Eukaryota</taxon>
        <taxon>Viridiplantae</taxon>
        <taxon>Streptophyta</taxon>
        <taxon>Embryophyta</taxon>
        <taxon>Marchantiophyta</taxon>
        <taxon>Marchantiopsida</taxon>
        <taxon>Marchantiidae</taxon>
        <taxon>Marchantiales</taxon>
        <taxon>Ricciaceae</taxon>
        <taxon>Riccia</taxon>
    </lineage>
</organism>
<evidence type="ECO:0000256" key="3">
    <source>
        <dbReference type="ARBA" id="ARBA00023098"/>
    </source>
</evidence>
<dbReference type="InterPro" id="IPR013120">
    <property type="entry name" value="FAR_NAD-bd"/>
</dbReference>
<protein>
    <recommendedName>
        <fullName evidence="4">Fatty acyl-CoA reductase</fullName>
        <ecNumber evidence="4">1.2.1.84</ecNumber>
    </recommendedName>
</protein>
<comment type="caution">
    <text evidence="7">The sequence shown here is derived from an EMBL/GenBank/DDBJ whole genome shotgun (WGS) entry which is preliminary data.</text>
</comment>
<dbReference type="EMBL" id="JBHFFA010000002">
    <property type="protein sequence ID" value="KAL2642613.1"/>
    <property type="molecule type" value="Genomic_DNA"/>
</dbReference>
<comment type="function">
    <text evidence="4">Catalyzes the reduction of fatty acyl-CoA to fatty alcohols.</text>
</comment>
<dbReference type="CDD" id="cd09071">
    <property type="entry name" value="FAR_C"/>
    <property type="match status" value="1"/>
</dbReference>
<dbReference type="EC" id="1.2.1.84" evidence="4"/>
<evidence type="ECO:0000259" key="5">
    <source>
        <dbReference type="Pfam" id="PF03015"/>
    </source>
</evidence>
<dbReference type="InterPro" id="IPR026055">
    <property type="entry name" value="FAR"/>
</dbReference>
<gene>
    <name evidence="7" type="ORF">R1flu_010200</name>
</gene>
<feature type="domain" description="Thioester reductase (TE)" evidence="6">
    <location>
        <begin position="317"/>
        <end position="635"/>
    </location>
</feature>
<reference evidence="7 8" key="1">
    <citation type="submission" date="2024-09" db="EMBL/GenBank/DDBJ databases">
        <title>Chromosome-scale assembly of Riccia fluitans.</title>
        <authorList>
            <person name="Paukszto L."/>
            <person name="Sawicki J."/>
            <person name="Karawczyk K."/>
            <person name="Piernik-Szablinska J."/>
            <person name="Szczecinska M."/>
            <person name="Mazdziarz M."/>
        </authorList>
    </citation>
    <scope>NUCLEOTIDE SEQUENCE [LARGE SCALE GENOMIC DNA]</scope>
    <source>
        <strain evidence="7">Rf_01</strain>
        <tissue evidence="7">Aerial parts of the thallus</tissue>
    </source>
</reference>
<dbReference type="InterPro" id="IPR036291">
    <property type="entry name" value="NAD(P)-bd_dom_sf"/>
</dbReference>
<dbReference type="SUPFAM" id="SSF51735">
    <property type="entry name" value="NAD(P)-binding Rossmann-fold domains"/>
    <property type="match status" value="1"/>
</dbReference>
<feature type="domain" description="Fatty acyl-CoA reductase C-terminal" evidence="5">
    <location>
        <begin position="734"/>
        <end position="812"/>
    </location>
</feature>
<keyword evidence="8" id="KW-1185">Reference proteome</keyword>
<keyword evidence="2 4" id="KW-0444">Lipid biosynthesis</keyword>
<dbReference type="GO" id="GO:0102965">
    <property type="term" value="F:alcohol-forming long-chain fatty acyl-CoA reductase activity"/>
    <property type="evidence" value="ECO:0007669"/>
    <property type="project" value="UniProtKB-EC"/>
</dbReference>
<dbReference type="Proteomes" id="UP001605036">
    <property type="component" value="Unassembled WGS sequence"/>
</dbReference>
<dbReference type="Gene3D" id="3.40.50.720">
    <property type="entry name" value="NAD(P)-binding Rossmann-like Domain"/>
    <property type="match status" value="1"/>
</dbReference>
<evidence type="ECO:0000256" key="1">
    <source>
        <dbReference type="ARBA" id="ARBA00005928"/>
    </source>
</evidence>
<comment type="catalytic activity">
    <reaction evidence="4">
        <text>a long-chain fatty acyl-CoA + 2 NADPH + 2 H(+) = a long-chain primary fatty alcohol + 2 NADP(+) + CoA</text>
        <dbReference type="Rhea" id="RHEA:52716"/>
        <dbReference type="ChEBI" id="CHEBI:15378"/>
        <dbReference type="ChEBI" id="CHEBI:57287"/>
        <dbReference type="ChEBI" id="CHEBI:57783"/>
        <dbReference type="ChEBI" id="CHEBI:58349"/>
        <dbReference type="ChEBI" id="CHEBI:77396"/>
        <dbReference type="ChEBI" id="CHEBI:83139"/>
        <dbReference type="EC" id="1.2.1.84"/>
    </reaction>
</comment>
<evidence type="ECO:0000256" key="4">
    <source>
        <dbReference type="RuleBase" id="RU363097"/>
    </source>
</evidence>
<proteinExistence type="inferred from homology"/>
<keyword evidence="4" id="KW-0521">NADP</keyword>
<dbReference type="PANTHER" id="PTHR11011">
    <property type="entry name" value="MALE STERILITY PROTEIN 2-RELATED"/>
    <property type="match status" value="1"/>
</dbReference>
<comment type="similarity">
    <text evidence="1 4">Belongs to the fatty acyl-CoA reductase family.</text>
</comment>
<evidence type="ECO:0000313" key="7">
    <source>
        <dbReference type="EMBL" id="KAL2642613.1"/>
    </source>
</evidence>
<dbReference type="Pfam" id="PF03015">
    <property type="entry name" value="Sterile"/>
    <property type="match status" value="1"/>
</dbReference>
<name>A0ABD1Z4A8_9MARC</name>
<keyword evidence="3 4" id="KW-0443">Lipid metabolism</keyword>
<evidence type="ECO:0000259" key="6">
    <source>
        <dbReference type="Pfam" id="PF07993"/>
    </source>
</evidence>
<dbReference type="InterPro" id="IPR033640">
    <property type="entry name" value="FAR_C"/>
</dbReference>
<dbReference type="CDD" id="cd05236">
    <property type="entry name" value="FAR-N_SDR_e"/>
    <property type="match status" value="1"/>
</dbReference>
<sequence>MASNSQSFAATCFAGQKVESILFQRTPRASVGNFPARTVGGARRNEEWRSKNVCSRNLVTSDRNMGLPFLAYRGTLRSGRHSSECKVFQHHSPSLPDGEFPRPAHAFQGLAHSTHGQNEPGILLLDQDEGGDTSSSAVPDLLHIQIVGEKEPAAIFCGTDSEQKSDEIRQSQSSKTESVQESAAFLVLPTENDGLAPISYLHDSDFCLSKPTLHVTAEHLEAGPVVSDRNSHSRSKTELSPSITEKLPASISTTWQAALMAGLQSKSRAKDIAAELDELSKLERLELKPAREDDAEGDGISDVLHIAKNLEDKRILITGATGFLAKVLVEKILRTQPRIGQLYLLVRESKKMTIQERTVDGIFSCSLFKPLREEYGDQKFVELILRKVTPVSGDIGKAGLDLSPGDAELLMRDLDIIVSSAATTKFDERYDKAVEINTLGPLRLLELAKQCPKLVLFQHISTAYVNGRREGVCKEVPFQYGQSLLKEIYQGESNKETLKCPKLDPEGEVELAMRTRDELRRKYGLENGQSRPKIAQGLVKLGTERAKMFGWSDTYTFSKAMGEQILMKHRGDVPVVIVRPSVVESTVRSPFDGWIEGQRMLDPIVTAYGKGFLKGFLVDPETVLDVIPADIVVNVVLAAIVKHAGYMLKNPIIYQVASSVLNPMTMRKVADACYDHFRNYPMVSKKDKHQPATRIHVNYCVFVTSEAVFRFLVTLFFDLPLKVLNSLFLVNDKRFSKTRIALKFNYESITNLAETYKPYVFYKGRFDATNSERLLSQIWEEEKQLFGYSVKDVNWYCYLNQSHLPGLRQHVLGWKQTGAVDPEWTIIDPLPKRDVPPAENKLRPPSGGLYQLPIIAK</sequence>
<accession>A0ABD1Z4A8</accession>
<dbReference type="Pfam" id="PF07993">
    <property type="entry name" value="NAD_binding_4"/>
    <property type="match status" value="1"/>
</dbReference>
<evidence type="ECO:0000313" key="8">
    <source>
        <dbReference type="Proteomes" id="UP001605036"/>
    </source>
</evidence>
<dbReference type="PANTHER" id="PTHR11011:SF45">
    <property type="entry name" value="FATTY ACYL-COA REDUCTASE CG8306-RELATED"/>
    <property type="match status" value="1"/>
</dbReference>